<dbReference type="Proteomes" id="UP000832041">
    <property type="component" value="Chromosome"/>
</dbReference>
<name>A0ABY4L608_THEAE</name>
<evidence type="ECO:0000259" key="3">
    <source>
        <dbReference type="PROSITE" id="PS51186"/>
    </source>
</evidence>
<proteinExistence type="predicted"/>
<keyword evidence="1" id="KW-0808">Transferase</keyword>
<dbReference type="Pfam" id="PF00583">
    <property type="entry name" value="Acetyltransf_1"/>
    <property type="match status" value="1"/>
</dbReference>
<dbReference type="InterPro" id="IPR016181">
    <property type="entry name" value="Acyl_CoA_acyltransferase"/>
</dbReference>
<evidence type="ECO:0000313" key="5">
    <source>
        <dbReference type="Proteomes" id="UP000832041"/>
    </source>
</evidence>
<keyword evidence="2" id="KW-0012">Acyltransferase</keyword>
<reference evidence="4 5" key="1">
    <citation type="submission" date="2020-04" db="EMBL/GenBank/DDBJ databases">
        <title>Thermobifida alba genome sequencing and assembly.</title>
        <authorList>
            <person name="Luzics S."/>
            <person name="Horvath B."/>
            <person name="Nagy I."/>
            <person name="Toth A."/>
            <person name="Nagy I."/>
            <person name="Kukolya J."/>
        </authorList>
    </citation>
    <scope>NUCLEOTIDE SEQUENCE [LARGE SCALE GENOMIC DNA]</scope>
    <source>
        <strain evidence="4 5">DSM 43795</strain>
    </source>
</reference>
<feature type="domain" description="N-acetyltransferase" evidence="3">
    <location>
        <begin position="6"/>
        <end position="163"/>
    </location>
</feature>
<gene>
    <name evidence="4" type="ORF">FOF52_13795</name>
</gene>
<dbReference type="CDD" id="cd04301">
    <property type="entry name" value="NAT_SF"/>
    <property type="match status" value="1"/>
</dbReference>
<evidence type="ECO:0000256" key="1">
    <source>
        <dbReference type="ARBA" id="ARBA00022679"/>
    </source>
</evidence>
<protein>
    <submittedName>
        <fullName evidence="4">GNAT family N-acetyltransferase</fullName>
    </submittedName>
</protein>
<organism evidence="4 5">
    <name type="scientific">Thermobifida alba</name>
    <name type="common">Thermomonospora alba</name>
    <dbReference type="NCBI Taxonomy" id="53522"/>
    <lineage>
        <taxon>Bacteria</taxon>
        <taxon>Bacillati</taxon>
        <taxon>Actinomycetota</taxon>
        <taxon>Actinomycetes</taxon>
        <taxon>Streptosporangiales</taxon>
        <taxon>Nocardiopsidaceae</taxon>
        <taxon>Thermobifida</taxon>
    </lineage>
</organism>
<dbReference type="InterPro" id="IPR050832">
    <property type="entry name" value="Bact_Acetyltransf"/>
</dbReference>
<dbReference type="Gene3D" id="3.40.630.30">
    <property type="match status" value="1"/>
</dbReference>
<accession>A0ABY4L608</accession>
<dbReference type="PROSITE" id="PS51186">
    <property type="entry name" value="GNAT"/>
    <property type="match status" value="1"/>
</dbReference>
<sequence>MSGPAPVLRPAAAEDGPALARIDAETWSPAVTPAPRFSPDRPFFASCSPADVLVAELDGDVAGYARVAPHLPLSSAAHVQELKALAVAPAAQGRGVGRALLYGARDLAIRRGARTLLLRVLSSNPRAIALYRSAGYETEGVLRGLFHLEGRYVDDVLMALDLTGPGA</sequence>
<evidence type="ECO:0000313" key="4">
    <source>
        <dbReference type="EMBL" id="UPT21893.1"/>
    </source>
</evidence>
<dbReference type="InterPro" id="IPR000182">
    <property type="entry name" value="GNAT_dom"/>
</dbReference>
<evidence type="ECO:0000256" key="2">
    <source>
        <dbReference type="ARBA" id="ARBA00023315"/>
    </source>
</evidence>
<keyword evidence="5" id="KW-1185">Reference proteome</keyword>
<dbReference type="EMBL" id="CP051627">
    <property type="protein sequence ID" value="UPT21893.1"/>
    <property type="molecule type" value="Genomic_DNA"/>
</dbReference>
<dbReference type="SUPFAM" id="SSF55729">
    <property type="entry name" value="Acyl-CoA N-acyltransferases (Nat)"/>
    <property type="match status" value="1"/>
</dbReference>
<dbReference type="RefSeq" id="WP_248590371.1">
    <property type="nucleotide sequence ID" value="NZ_BAABEB010000003.1"/>
</dbReference>
<dbReference type="PANTHER" id="PTHR43877">
    <property type="entry name" value="AMINOALKYLPHOSPHONATE N-ACETYLTRANSFERASE-RELATED-RELATED"/>
    <property type="match status" value="1"/>
</dbReference>